<feature type="non-terminal residue" evidence="1">
    <location>
        <position position="264"/>
    </location>
</feature>
<dbReference type="AlphaFoldDB" id="A0A382PGT5"/>
<dbReference type="EMBL" id="UINC01107315">
    <property type="protein sequence ID" value="SVC72594.1"/>
    <property type="molecule type" value="Genomic_DNA"/>
</dbReference>
<dbReference type="PANTHER" id="PTHR43649">
    <property type="entry name" value="ARABINOSE-BINDING PROTEIN-RELATED"/>
    <property type="match status" value="1"/>
</dbReference>
<dbReference type="SUPFAM" id="SSF53850">
    <property type="entry name" value="Periplasmic binding protein-like II"/>
    <property type="match status" value="1"/>
</dbReference>
<evidence type="ECO:0000313" key="1">
    <source>
        <dbReference type="EMBL" id="SVC72594.1"/>
    </source>
</evidence>
<protein>
    <submittedName>
        <fullName evidence="1">Uncharacterized protein</fullName>
    </submittedName>
</protein>
<dbReference type="Gene3D" id="3.40.190.10">
    <property type="entry name" value="Periplasmic binding protein-like II"/>
    <property type="match status" value="1"/>
</dbReference>
<name>A0A382PGT5_9ZZZZ</name>
<organism evidence="1">
    <name type="scientific">marine metagenome</name>
    <dbReference type="NCBI Taxonomy" id="408172"/>
    <lineage>
        <taxon>unclassified sequences</taxon>
        <taxon>metagenomes</taxon>
        <taxon>ecological metagenomes</taxon>
    </lineage>
</organism>
<sequence>MLRPQFYCLIFGISVTIMLVGCQQKSTDKNRQNTKGDQVITLIARCKAKPPTEDWRGNNLIAAAEAVNAELQAIGDKRGVRIQLIQDDKDWGAYKTEFELASDANQASDIILSGHEHIGDWASANLILPITSKIPNHPEFGDIIPSLWQATEWNNERWGIPQDAEVRPLYYSKPILRKLGWSDERIENLPNQITKGKFTWLDMLQVAEQAVNQKIVAPGNGWWHRSQNGPDFLYYYLAHGGEILNQDGILVFDRQAVLKVYQLL</sequence>
<dbReference type="InterPro" id="IPR050490">
    <property type="entry name" value="Bact_solute-bd_prot1"/>
</dbReference>
<dbReference type="PROSITE" id="PS51257">
    <property type="entry name" value="PROKAR_LIPOPROTEIN"/>
    <property type="match status" value="1"/>
</dbReference>
<dbReference type="PANTHER" id="PTHR43649:SF11">
    <property type="entry name" value="ABC TRANSPORTER SUBSTRATE-BINDING PROTEIN YESO-RELATED"/>
    <property type="match status" value="1"/>
</dbReference>
<dbReference type="Pfam" id="PF01547">
    <property type="entry name" value="SBP_bac_1"/>
    <property type="match status" value="1"/>
</dbReference>
<reference evidence="1" key="1">
    <citation type="submission" date="2018-05" db="EMBL/GenBank/DDBJ databases">
        <authorList>
            <person name="Lanie J.A."/>
            <person name="Ng W.-L."/>
            <person name="Kazmierczak K.M."/>
            <person name="Andrzejewski T.M."/>
            <person name="Davidsen T.M."/>
            <person name="Wayne K.J."/>
            <person name="Tettelin H."/>
            <person name="Glass J.I."/>
            <person name="Rusch D."/>
            <person name="Podicherti R."/>
            <person name="Tsui H.-C.T."/>
            <person name="Winkler M.E."/>
        </authorList>
    </citation>
    <scope>NUCLEOTIDE SEQUENCE</scope>
</reference>
<gene>
    <name evidence="1" type="ORF">METZ01_LOCUS325448</name>
</gene>
<dbReference type="InterPro" id="IPR006059">
    <property type="entry name" value="SBP"/>
</dbReference>
<accession>A0A382PGT5</accession>
<proteinExistence type="predicted"/>